<organism evidence="5 6">
    <name type="scientific">Clohesyomyces aquaticus</name>
    <dbReference type="NCBI Taxonomy" id="1231657"/>
    <lineage>
        <taxon>Eukaryota</taxon>
        <taxon>Fungi</taxon>
        <taxon>Dikarya</taxon>
        <taxon>Ascomycota</taxon>
        <taxon>Pezizomycotina</taxon>
        <taxon>Dothideomycetes</taxon>
        <taxon>Pleosporomycetidae</taxon>
        <taxon>Pleosporales</taxon>
        <taxon>Lindgomycetaceae</taxon>
        <taxon>Clohesyomyces</taxon>
    </lineage>
</organism>
<proteinExistence type="predicted"/>
<keyword evidence="1" id="KW-0677">Repeat</keyword>
<dbReference type="PROSITE" id="PS50297">
    <property type="entry name" value="ANK_REP_REGION"/>
    <property type="match status" value="1"/>
</dbReference>
<evidence type="ECO:0000256" key="1">
    <source>
        <dbReference type="ARBA" id="ARBA00022737"/>
    </source>
</evidence>
<dbReference type="Pfam" id="PF12796">
    <property type="entry name" value="Ank_2"/>
    <property type="match status" value="1"/>
</dbReference>
<feature type="region of interest" description="Disordered" evidence="4">
    <location>
        <begin position="1"/>
        <end position="20"/>
    </location>
</feature>
<dbReference type="InterPro" id="IPR036770">
    <property type="entry name" value="Ankyrin_rpt-contain_sf"/>
</dbReference>
<evidence type="ECO:0000313" key="5">
    <source>
        <dbReference type="EMBL" id="ORX96032.1"/>
    </source>
</evidence>
<evidence type="ECO:0000256" key="3">
    <source>
        <dbReference type="PROSITE-ProRule" id="PRU00023"/>
    </source>
</evidence>
<sequence>MARRLEAGSNVHPRDPSLRTPLPHNYVTAELIAIIEAVGGTIQVTDTYGNTPLHGVQNVVAAQHLIDSGANLMAKNSGSDTPLHTASLTGHLEVVNFLLRQRRTRRLTERVGLDTTHSVSKCLVLSLIGRRTSPSQSRCRCQRCHCGGPNSVALGFRRTASRPCAASPNK</sequence>
<evidence type="ECO:0000313" key="6">
    <source>
        <dbReference type="Proteomes" id="UP000193144"/>
    </source>
</evidence>
<dbReference type="Proteomes" id="UP000193144">
    <property type="component" value="Unassembled WGS sequence"/>
</dbReference>
<reference evidence="5 6" key="1">
    <citation type="submission" date="2016-07" db="EMBL/GenBank/DDBJ databases">
        <title>Pervasive Adenine N6-methylation of Active Genes in Fungi.</title>
        <authorList>
            <consortium name="DOE Joint Genome Institute"/>
            <person name="Mondo S.J."/>
            <person name="Dannebaum R.O."/>
            <person name="Kuo R.C."/>
            <person name="Labutti K."/>
            <person name="Haridas S."/>
            <person name="Kuo A."/>
            <person name="Salamov A."/>
            <person name="Ahrendt S.R."/>
            <person name="Lipzen A."/>
            <person name="Sullivan W."/>
            <person name="Andreopoulos W.B."/>
            <person name="Clum A."/>
            <person name="Lindquist E."/>
            <person name="Daum C."/>
            <person name="Ramamoorthy G.K."/>
            <person name="Gryganskyi A."/>
            <person name="Culley D."/>
            <person name="Magnuson J.K."/>
            <person name="James T.Y."/>
            <person name="O'Malley M.A."/>
            <person name="Stajich J.E."/>
            <person name="Spatafora J.W."/>
            <person name="Visel A."/>
            <person name="Grigoriev I.V."/>
        </authorList>
    </citation>
    <scope>NUCLEOTIDE SEQUENCE [LARGE SCALE GENOMIC DNA]</scope>
    <source>
        <strain evidence="5 6">CBS 115471</strain>
    </source>
</reference>
<name>A0A1Y1YDG2_9PLEO</name>
<feature type="compositionally biased region" description="Basic and acidic residues" evidence="4">
    <location>
        <begin position="1"/>
        <end position="17"/>
    </location>
</feature>
<dbReference type="OrthoDB" id="5431422at2759"/>
<dbReference type="SUPFAM" id="SSF48403">
    <property type="entry name" value="Ankyrin repeat"/>
    <property type="match status" value="1"/>
</dbReference>
<keyword evidence="6" id="KW-1185">Reference proteome</keyword>
<dbReference type="PANTHER" id="PTHR24171">
    <property type="entry name" value="ANKYRIN REPEAT DOMAIN-CONTAINING PROTEIN 39-RELATED"/>
    <property type="match status" value="1"/>
</dbReference>
<dbReference type="InterPro" id="IPR002110">
    <property type="entry name" value="Ankyrin_rpt"/>
</dbReference>
<dbReference type="Gene3D" id="1.25.40.20">
    <property type="entry name" value="Ankyrin repeat-containing domain"/>
    <property type="match status" value="1"/>
</dbReference>
<dbReference type="PROSITE" id="PS50088">
    <property type="entry name" value="ANK_REPEAT"/>
    <property type="match status" value="1"/>
</dbReference>
<feature type="repeat" description="ANK" evidence="3">
    <location>
        <begin position="78"/>
        <end position="100"/>
    </location>
</feature>
<gene>
    <name evidence="5" type="ORF">BCR34DRAFT_643729</name>
</gene>
<protein>
    <submittedName>
        <fullName evidence="5">Uncharacterized protein</fullName>
    </submittedName>
</protein>
<keyword evidence="2 3" id="KW-0040">ANK repeat</keyword>
<comment type="caution">
    <text evidence="5">The sequence shown here is derived from an EMBL/GenBank/DDBJ whole genome shotgun (WGS) entry which is preliminary data.</text>
</comment>
<accession>A0A1Y1YDG2</accession>
<dbReference type="AlphaFoldDB" id="A0A1Y1YDG2"/>
<evidence type="ECO:0000256" key="2">
    <source>
        <dbReference type="ARBA" id="ARBA00023043"/>
    </source>
</evidence>
<dbReference type="STRING" id="1231657.A0A1Y1YDG2"/>
<evidence type="ECO:0000256" key="4">
    <source>
        <dbReference type="SAM" id="MobiDB-lite"/>
    </source>
</evidence>
<dbReference type="EMBL" id="MCFA01000265">
    <property type="protein sequence ID" value="ORX96032.1"/>
    <property type="molecule type" value="Genomic_DNA"/>
</dbReference>